<dbReference type="CDD" id="cd01992">
    <property type="entry name" value="TilS_N"/>
    <property type="match status" value="1"/>
</dbReference>
<keyword evidence="4" id="KW-0067">ATP-binding</keyword>
<gene>
    <name evidence="6 8" type="primary">tilS</name>
    <name evidence="8" type="ORF">CQ405_04425</name>
</gene>
<dbReference type="Gene3D" id="3.40.50.620">
    <property type="entry name" value="HUPs"/>
    <property type="match status" value="1"/>
</dbReference>
<dbReference type="InterPro" id="IPR012094">
    <property type="entry name" value="tRNA_Ile_lys_synt"/>
</dbReference>
<comment type="subcellular location">
    <subcellularLocation>
        <location evidence="6">Cytoplasm</location>
    </subcellularLocation>
</comment>
<dbReference type="PANTHER" id="PTHR43033:SF1">
    <property type="entry name" value="TRNA(ILE)-LYSIDINE SYNTHASE-RELATED"/>
    <property type="match status" value="1"/>
</dbReference>
<name>A0A2P8R1K3_9BACT</name>
<evidence type="ECO:0000256" key="5">
    <source>
        <dbReference type="ARBA" id="ARBA00048539"/>
    </source>
</evidence>
<dbReference type="GO" id="GO:0032267">
    <property type="term" value="F:tRNA(Ile)-lysidine synthase activity"/>
    <property type="evidence" value="ECO:0007669"/>
    <property type="project" value="UniProtKB-EC"/>
</dbReference>
<dbReference type="PANTHER" id="PTHR43033">
    <property type="entry name" value="TRNA(ILE)-LYSIDINE SYNTHASE-RELATED"/>
    <property type="match status" value="1"/>
</dbReference>
<evidence type="ECO:0000259" key="7">
    <source>
        <dbReference type="Pfam" id="PF01171"/>
    </source>
</evidence>
<evidence type="ECO:0000256" key="6">
    <source>
        <dbReference type="HAMAP-Rule" id="MF_01161"/>
    </source>
</evidence>
<organism evidence="8 9">
    <name type="scientific">Campylobacter blaseri</name>
    <dbReference type="NCBI Taxonomy" id="2042961"/>
    <lineage>
        <taxon>Bacteria</taxon>
        <taxon>Pseudomonadati</taxon>
        <taxon>Campylobacterota</taxon>
        <taxon>Epsilonproteobacteria</taxon>
        <taxon>Campylobacterales</taxon>
        <taxon>Campylobacteraceae</taxon>
        <taxon>Campylobacter</taxon>
    </lineage>
</organism>
<feature type="domain" description="tRNA(Ile)-lysidine/2-thiocytidine synthase N-terminal" evidence="7">
    <location>
        <begin position="11"/>
        <end position="185"/>
    </location>
</feature>
<keyword evidence="3" id="KW-0547">Nucleotide-binding</keyword>
<dbReference type="GO" id="GO:0005737">
    <property type="term" value="C:cytoplasm"/>
    <property type="evidence" value="ECO:0007669"/>
    <property type="project" value="UniProtKB-SubCell"/>
</dbReference>
<dbReference type="AlphaFoldDB" id="A0A2P8R1K3"/>
<evidence type="ECO:0000313" key="8">
    <source>
        <dbReference type="EMBL" id="PSM52370.1"/>
    </source>
</evidence>
<dbReference type="Proteomes" id="UP000240535">
    <property type="component" value="Unassembled WGS sequence"/>
</dbReference>
<sequence>MLQIARQNRSILAFSYGVDSTALFYILVNLKIDFDLAFVNYNTRPSSNTEEESARELAKEFNKKIYVKNVQLVLEDSSNFEQKARDVRYKFFDEICTEFNYKYLITAHNLNDLFEWFLMRFSKGAGVCNLIGMSKIDPKQNYTILRPLLDTSKNEILNFLDTNEIKYFFDKSNLDTNFERNYIRSKFSNQFIQEFHPGVKKSFEFLNEDKKHLQGKFIYEDEKFFIIQNTPFSMNLIDKAVKKLGISMSQKQRLEASKDSVISGKIAIGYNEKLVCVSPFKINKMDKKFKEICRIKKVPKHNRGFIYENRHLLDKF</sequence>
<comment type="caution">
    <text evidence="6">Lacks conserved residue(s) required for the propagation of feature annotation.</text>
</comment>
<comment type="caution">
    <text evidence="8">The sequence shown here is derived from an EMBL/GenBank/DDBJ whole genome shotgun (WGS) entry which is preliminary data.</text>
</comment>
<dbReference type="InterPro" id="IPR014729">
    <property type="entry name" value="Rossmann-like_a/b/a_fold"/>
</dbReference>
<keyword evidence="1 6" id="KW-0436">Ligase</keyword>
<evidence type="ECO:0000313" key="9">
    <source>
        <dbReference type="Proteomes" id="UP000240535"/>
    </source>
</evidence>
<reference evidence="9" key="1">
    <citation type="submission" date="2017-10" db="EMBL/GenBank/DDBJ databases">
        <title>Campylobacter species from seals.</title>
        <authorList>
            <person name="Gilbert M.J."/>
            <person name="Zomer A.L."/>
            <person name="Timmerman A.J."/>
            <person name="Duim B."/>
            <person name="Wagenaar J.A."/>
        </authorList>
    </citation>
    <scope>NUCLEOTIDE SEQUENCE [LARGE SCALE GENOMIC DNA]</scope>
    <source>
        <strain evidence="9">17S00004-5</strain>
    </source>
</reference>
<keyword evidence="9" id="KW-1185">Reference proteome</keyword>
<dbReference type="EMBL" id="PDHH01000003">
    <property type="protein sequence ID" value="PSM52370.1"/>
    <property type="molecule type" value="Genomic_DNA"/>
</dbReference>
<dbReference type="OrthoDB" id="5289653at2"/>
<dbReference type="GO" id="GO:0006400">
    <property type="term" value="P:tRNA modification"/>
    <property type="evidence" value="ECO:0007669"/>
    <property type="project" value="UniProtKB-UniRule"/>
</dbReference>
<comment type="catalytic activity">
    <reaction evidence="5 6">
        <text>cytidine(34) in tRNA(Ile2) + L-lysine + ATP = lysidine(34) in tRNA(Ile2) + AMP + diphosphate + H(+)</text>
        <dbReference type="Rhea" id="RHEA:43744"/>
        <dbReference type="Rhea" id="RHEA-COMP:10625"/>
        <dbReference type="Rhea" id="RHEA-COMP:10670"/>
        <dbReference type="ChEBI" id="CHEBI:15378"/>
        <dbReference type="ChEBI" id="CHEBI:30616"/>
        <dbReference type="ChEBI" id="CHEBI:32551"/>
        <dbReference type="ChEBI" id="CHEBI:33019"/>
        <dbReference type="ChEBI" id="CHEBI:82748"/>
        <dbReference type="ChEBI" id="CHEBI:83665"/>
        <dbReference type="ChEBI" id="CHEBI:456215"/>
        <dbReference type="EC" id="6.3.4.19"/>
    </reaction>
</comment>
<comment type="function">
    <text evidence="6">Ligates lysine onto the cytidine present at position 34 of the AUA codon-specific tRNA(Ile) that contains the anticodon CAU, in an ATP-dependent manner. Cytidine is converted to lysidine, thus changing the amino acid specificity of the tRNA from methionine to isoleucine.</text>
</comment>
<evidence type="ECO:0000256" key="2">
    <source>
        <dbReference type="ARBA" id="ARBA00022694"/>
    </source>
</evidence>
<dbReference type="EC" id="6.3.4.19" evidence="6"/>
<evidence type="ECO:0000256" key="3">
    <source>
        <dbReference type="ARBA" id="ARBA00022741"/>
    </source>
</evidence>
<dbReference type="NCBIfam" id="TIGR02432">
    <property type="entry name" value="lysidine_TilS_N"/>
    <property type="match status" value="1"/>
</dbReference>
<dbReference type="HAMAP" id="MF_01161">
    <property type="entry name" value="tRNA_Ile_lys_synt"/>
    <property type="match status" value="1"/>
</dbReference>
<evidence type="ECO:0000256" key="1">
    <source>
        <dbReference type="ARBA" id="ARBA00022598"/>
    </source>
</evidence>
<comment type="similarity">
    <text evidence="6">Belongs to the tRNA(Ile)-lysidine synthase family.</text>
</comment>
<accession>A0A2P8R1K3</accession>
<evidence type="ECO:0000256" key="4">
    <source>
        <dbReference type="ARBA" id="ARBA00022840"/>
    </source>
</evidence>
<protein>
    <recommendedName>
        <fullName evidence="6">tRNA(Ile)-lysidine synthase</fullName>
        <ecNumber evidence="6">6.3.4.19</ecNumber>
    </recommendedName>
    <alternativeName>
        <fullName evidence="6">tRNA(Ile)-2-lysyl-cytidine synthase</fullName>
    </alternativeName>
    <alternativeName>
        <fullName evidence="6">tRNA(Ile)-lysidine synthetase</fullName>
    </alternativeName>
</protein>
<dbReference type="GO" id="GO:0005524">
    <property type="term" value="F:ATP binding"/>
    <property type="evidence" value="ECO:0007669"/>
    <property type="project" value="UniProtKB-KW"/>
</dbReference>
<dbReference type="Pfam" id="PF01171">
    <property type="entry name" value="ATP_bind_3"/>
    <property type="match status" value="1"/>
</dbReference>
<proteinExistence type="inferred from homology"/>
<keyword evidence="6" id="KW-0963">Cytoplasm</keyword>
<dbReference type="SUPFAM" id="SSF52402">
    <property type="entry name" value="Adenine nucleotide alpha hydrolases-like"/>
    <property type="match status" value="1"/>
</dbReference>
<dbReference type="InterPro" id="IPR012795">
    <property type="entry name" value="tRNA_Ile_lys_synt_N"/>
</dbReference>
<keyword evidence="2 6" id="KW-0819">tRNA processing</keyword>
<dbReference type="InterPro" id="IPR011063">
    <property type="entry name" value="TilS/TtcA_N"/>
</dbReference>